<gene>
    <name evidence="19" type="primary">LOC100765974</name>
</gene>
<evidence type="ECO:0000256" key="13">
    <source>
        <dbReference type="ARBA" id="ARBA00062308"/>
    </source>
</evidence>
<feature type="disulfide bond" evidence="15">
    <location>
        <begin position="994"/>
        <end position="1037"/>
    </location>
</feature>
<reference evidence="18" key="1">
    <citation type="journal article" date="2018" name="Biotechnol. Bioeng.">
        <title>A reference genome of the Chinese hamster based on a hybrid assembly strategy.</title>
        <authorList>
            <person name="Rupp O."/>
            <person name="MacDonald M.L."/>
            <person name="Li S."/>
            <person name="Dhiman H."/>
            <person name="Polson S."/>
            <person name="Griep S."/>
            <person name="Heffner K."/>
            <person name="Hernandez I."/>
            <person name="Brinkrolf K."/>
            <person name="Jadhav V."/>
            <person name="Samoudi M."/>
            <person name="Hao H."/>
            <person name="Kingham B."/>
            <person name="Goesmann A."/>
            <person name="Betenbaugh M.J."/>
            <person name="Lewis N.E."/>
            <person name="Borth N."/>
            <person name="Lee K.H."/>
        </authorList>
    </citation>
    <scope>NUCLEOTIDE SEQUENCE [LARGE SCALE GENOMIC DNA]</scope>
    <source>
        <strain evidence="18">17A/GY</strain>
    </source>
</reference>
<dbReference type="FunFam" id="2.10.70.10:FF:000060">
    <property type="entry name" value="Complement inhibitory factor H"/>
    <property type="match status" value="1"/>
</dbReference>
<comment type="function">
    <text evidence="12">Glycoprotein that plays an essential role in maintaining a well-balanced immune response by modulating complement activation. Acts as a soluble inhibitor of complement, where its binding to self markers such as glycan structures prevents complement activation and amplification on cell surfaces. Accelerates the decay of the complement alternative pathway (AP) C3 convertase C3bBb, thus preventing local formation of more C3b, the central player of the complement amplification loop. As a cofactor of the serine protease factor I, CFH also regulates proteolytic degradation of already-deposited C3b. In addition, mediates several cellular responses through interaction with specific receptors. For example, interacts with CR3/ITGAM receptor and thereby mediates the adhesion of human neutrophils to different pathogens. In turn, these pathogens are phagocytosed and destroyed.</text>
</comment>
<dbReference type="SMART" id="SM00032">
    <property type="entry name" value="CCP"/>
    <property type="match status" value="19"/>
</dbReference>
<feature type="domain" description="Sushi" evidence="17">
    <location>
        <begin position="387"/>
        <end position="444"/>
    </location>
</feature>
<dbReference type="Pfam" id="PF00084">
    <property type="entry name" value="Sushi"/>
    <property type="match status" value="17"/>
</dbReference>
<organism evidence="18 19">
    <name type="scientific">Cricetulus griseus</name>
    <name type="common">Chinese hamster</name>
    <name type="synonym">Cricetulus barabensis griseus</name>
    <dbReference type="NCBI Taxonomy" id="10029"/>
    <lineage>
        <taxon>Eukaryota</taxon>
        <taxon>Metazoa</taxon>
        <taxon>Chordata</taxon>
        <taxon>Craniata</taxon>
        <taxon>Vertebrata</taxon>
        <taxon>Euteleostomi</taxon>
        <taxon>Mammalia</taxon>
        <taxon>Eutheria</taxon>
        <taxon>Euarchontoglires</taxon>
        <taxon>Glires</taxon>
        <taxon>Rodentia</taxon>
        <taxon>Myomorpha</taxon>
        <taxon>Muroidea</taxon>
        <taxon>Cricetidae</taxon>
        <taxon>Cricetinae</taxon>
        <taxon>Cricetulus</taxon>
    </lineage>
</organism>
<dbReference type="FunFam" id="2.10.70.10:FF:000041">
    <property type="entry name" value="Complement factor H"/>
    <property type="match status" value="3"/>
</dbReference>
<keyword evidence="8" id="KW-0391">Immunity</keyword>
<dbReference type="CDD" id="cd00033">
    <property type="entry name" value="CCP"/>
    <property type="match status" value="16"/>
</dbReference>
<dbReference type="GO" id="GO:0006957">
    <property type="term" value="P:complement activation, alternative pathway"/>
    <property type="evidence" value="ECO:0007669"/>
    <property type="project" value="UniProtKB-KW"/>
</dbReference>
<evidence type="ECO:0000256" key="4">
    <source>
        <dbReference type="ARBA" id="ARBA00022641"/>
    </source>
</evidence>
<evidence type="ECO:0000256" key="5">
    <source>
        <dbReference type="ARBA" id="ARBA00022659"/>
    </source>
</evidence>
<dbReference type="RefSeq" id="XP_027273235.1">
    <property type="nucleotide sequence ID" value="XM_027417434.2"/>
</dbReference>
<comment type="subcellular location">
    <subcellularLocation>
        <location evidence="1">Secreted</location>
    </subcellularLocation>
</comment>
<feature type="domain" description="Sushi" evidence="17">
    <location>
        <begin position="144"/>
        <end position="207"/>
    </location>
</feature>
<feature type="domain" description="Sushi" evidence="17">
    <location>
        <begin position="208"/>
        <end position="264"/>
    </location>
</feature>
<evidence type="ECO:0000256" key="12">
    <source>
        <dbReference type="ARBA" id="ARBA00055185"/>
    </source>
</evidence>
<keyword evidence="4" id="KW-0765">Sulfation</keyword>
<feature type="domain" description="Sushi" evidence="17">
    <location>
        <begin position="865"/>
        <end position="933"/>
    </location>
</feature>
<proteinExistence type="predicted"/>
<comment type="caution">
    <text evidence="15">Lacks conserved residue(s) required for the propagation of feature annotation.</text>
</comment>
<evidence type="ECO:0000313" key="19">
    <source>
        <dbReference type="RefSeq" id="XP_027273235.1"/>
    </source>
</evidence>
<dbReference type="FunFam" id="2.10.70.10:FF:000026">
    <property type="entry name" value="Complement inhibitory factor H"/>
    <property type="match status" value="4"/>
</dbReference>
<feature type="domain" description="Sushi" evidence="17">
    <location>
        <begin position="1112"/>
        <end position="1170"/>
    </location>
</feature>
<evidence type="ECO:0000256" key="6">
    <source>
        <dbReference type="ARBA" id="ARBA00022729"/>
    </source>
</evidence>
<feature type="domain" description="Sushi" evidence="17">
    <location>
        <begin position="265"/>
        <end position="322"/>
    </location>
</feature>
<reference evidence="19" key="3">
    <citation type="submission" date="2025-08" db="UniProtKB">
        <authorList>
            <consortium name="RefSeq"/>
        </authorList>
    </citation>
    <scope>IDENTIFICATION</scope>
    <source>
        <strain evidence="19">17A/GY</strain>
        <tissue evidence="19">Liver</tissue>
    </source>
</reference>
<dbReference type="InterPro" id="IPR051503">
    <property type="entry name" value="ComplSys_Reg/VirEntry_Med"/>
</dbReference>
<evidence type="ECO:0000259" key="17">
    <source>
        <dbReference type="PROSITE" id="PS50923"/>
    </source>
</evidence>
<evidence type="ECO:0000256" key="9">
    <source>
        <dbReference type="ARBA" id="ARBA00023157"/>
    </source>
</evidence>
<dbReference type="PROSITE" id="PS50923">
    <property type="entry name" value="SUSHI"/>
    <property type="match status" value="17"/>
</dbReference>
<name>A0A9J7G2X1_CRIGR</name>
<feature type="domain" description="Sushi" evidence="17">
    <location>
        <begin position="83"/>
        <end position="143"/>
    </location>
</feature>
<dbReference type="AlphaFoldDB" id="A0A9J7G2X1"/>
<evidence type="ECO:0000256" key="2">
    <source>
        <dbReference type="ARBA" id="ARBA00022525"/>
    </source>
</evidence>
<evidence type="ECO:0000256" key="14">
    <source>
        <dbReference type="ARBA" id="ARBA00073358"/>
    </source>
</evidence>
<dbReference type="Gene3D" id="2.10.70.10">
    <property type="entry name" value="Complement Module, domain 1"/>
    <property type="match status" value="20"/>
</dbReference>
<dbReference type="GO" id="GO:0005615">
    <property type="term" value="C:extracellular space"/>
    <property type="evidence" value="ECO:0007669"/>
    <property type="project" value="TreeGrafter"/>
</dbReference>
<feature type="domain" description="Sushi" evidence="17">
    <location>
        <begin position="19"/>
        <end position="82"/>
    </location>
</feature>
<dbReference type="FunFam" id="2.10.70.10:FF:000054">
    <property type="entry name" value="Complement inhibitory factor H"/>
    <property type="match status" value="1"/>
</dbReference>
<keyword evidence="7" id="KW-0677">Repeat</keyword>
<keyword evidence="18" id="KW-1185">Reference proteome</keyword>
<dbReference type="FunFam" id="2.10.70.10:FF:000014">
    <property type="entry name" value="Membrane cofactor protein"/>
    <property type="match status" value="1"/>
</dbReference>
<feature type="domain" description="Sushi" evidence="17">
    <location>
        <begin position="992"/>
        <end position="1050"/>
    </location>
</feature>
<evidence type="ECO:0000256" key="16">
    <source>
        <dbReference type="SAM" id="SignalP"/>
    </source>
</evidence>
<evidence type="ECO:0000256" key="15">
    <source>
        <dbReference type="PROSITE-ProRule" id="PRU00302"/>
    </source>
</evidence>
<evidence type="ECO:0000256" key="1">
    <source>
        <dbReference type="ARBA" id="ARBA00004613"/>
    </source>
</evidence>
<evidence type="ECO:0000256" key="8">
    <source>
        <dbReference type="ARBA" id="ARBA00022859"/>
    </source>
</evidence>
<feature type="domain" description="Sushi" evidence="17">
    <location>
        <begin position="446"/>
        <end position="507"/>
    </location>
</feature>
<comment type="subunit">
    <text evidence="13">Homodimer. Also forms homooligomers. Interacts with complement protein C3b; this interaction inhibits complement activation. Interacts with complement protein C3d. Interacts with CR3/ITGAM; this interaction mediates adhesion of neutrophils to pathogens leading to pathogen clearance.</text>
</comment>
<dbReference type="PANTHER" id="PTHR45785:SF7">
    <property type="entry name" value="COMPLEMENT FACTOR H"/>
    <property type="match status" value="1"/>
</dbReference>
<feature type="domain" description="Sushi" evidence="17">
    <location>
        <begin position="806"/>
        <end position="863"/>
    </location>
</feature>
<reference evidence="18" key="2">
    <citation type="journal article" date="2020" name="Biotechnol. Bioeng.">
        <title>Chromosome-scale scaffolds for the Chinese hamster reference genome assembly to facilitate the study of the CHO epigenome.</title>
        <authorList>
            <person name="Hilliard W."/>
            <person name="MacDonald M."/>
            <person name="Lee K.H."/>
        </authorList>
    </citation>
    <scope>NUCLEOTIDE SEQUENCE [LARGE SCALE GENOMIC DNA]</scope>
    <source>
        <strain evidence="18">17A/GY</strain>
    </source>
</reference>
<feature type="disulfide bond" evidence="15">
    <location>
        <begin position="1053"/>
        <end position="1096"/>
    </location>
</feature>
<keyword evidence="2" id="KW-0964">Secreted</keyword>
<feature type="domain" description="Sushi" evidence="17">
    <location>
        <begin position="934"/>
        <end position="991"/>
    </location>
</feature>
<feature type="domain" description="Sushi" evidence="17">
    <location>
        <begin position="1051"/>
        <end position="1109"/>
    </location>
</feature>
<evidence type="ECO:0000256" key="3">
    <source>
        <dbReference type="ARBA" id="ARBA00022588"/>
    </source>
</evidence>
<keyword evidence="3" id="KW-0399">Innate immunity</keyword>
<feature type="disulfide bond" evidence="15">
    <location>
        <begin position="178"/>
        <end position="205"/>
    </location>
</feature>
<keyword evidence="6 16" id="KW-0732">Signal</keyword>
<protein>
    <recommendedName>
        <fullName evidence="14">Complement factor H</fullName>
    </recommendedName>
</protein>
<dbReference type="GO" id="GO:0030449">
    <property type="term" value="P:regulation of complement activation"/>
    <property type="evidence" value="ECO:0007669"/>
    <property type="project" value="UniProtKB-ARBA"/>
</dbReference>
<feature type="domain" description="Sushi" evidence="17">
    <location>
        <begin position="627"/>
        <end position="685"/>
    </location>
</feature>
<feature type="domain" description="Sushi" evidence="17">
    <location>
        <begin position="688"/>
        <end position="745"/>
    </location>
</feature>
<feature type="domain" description="Sushi" evidence="17">
    <location>
        <begin position="567"/>
        <end position="624"/>
    </location>
</feature>
<keyword evidence="9 15" id="KW-1015">Disulfide bond</keyword>
<feature type="disulfide bond" evidence="15">
    <location>
        <begin position="629"/>
        <end position="672"/>
    </location>
</feature>
<evidence type="ECO:0000256" key="11">
    <source>
        <dbReference type="ARBA" id="ARBA00023180"/>
    </source>
</evidence>
<dbReference type="InterPro" id="IPR000436">
    <property type="entry name" value="Sushi_SCR_CCP_dom"/>
</dbReference>
<feature type="chain" id="PRO_5039908939" description="Complement factor H" evidence="16">
    <location>
        <begin position="19"/>
        <end position="1242"/>
    </location>
</feature>
<dbReference type="GO" id="GO:0001851">
    <property type="term" value="F:complement component C3b binding"/>
    <property type="evidence" value="ECO:0007669"/>
    <property type="project" value="TreeGrafter"/>
</dbReference>
<dbReference type="GO" id="GO:0007596">
    <property type="term" value="P:blood coagulation"/>
    <property type="evidence" value="ECO:0007669"/>
    <property type="project" value="UniProtKB-ARBA"/>
</dbReference>
<evidence type="ECO:0000313" key="18">
    <source>
        <dbReference type="Proteomes" id="UP001108280"/>
    </source>
</evidence>
<evidence type="ECO:0000256" key="10">
    <source>
        <dbReference type="ARBA" id="ARBA00023162"/>
    </source>
</evidence>
<sequence length="1242" mass="140284">MRLSARIIWLILWTVCVAEDCKGPPPKENTEILSGSWPDQPYPEGIQATYKCRPGYRTLGTIVKVCKGGKWVASNPSRICRKRPCGHPGDTPFGSFSLAVGTAFEFGAKVVYTCNEGYQLLGEIDYRECDADGWTNDIPLCEVVKCLPVTEPENGRIVSGSVEPDQEYYFGQVVRFDCNAGFKVEGQKAIHCSENGLWSSEKPRCVEISCTPPVVANGQAVSKKPVYKENERYQYQCDRGFVYRERGDAVCTVSGWSPQPACEEMTCKPPYIPNGIYSPHRIKHRADDEIRYQCTHGFYPATRETVVKCTSTGWVPAPRCSLKPCDFPEIKNGGLYGAETRRPYFPVPIGKQFDYYCNRGFVAPSGTNWDYIHCTAQGWKPEIPCRRQCSFPYVEHGKLLEWKTSYLQDQSLKVKCHSGYSLPNGQDTIMCTENGWSPQPTCIRVKTCLKSDIEIENGFLSEYDRIYYLNRKTQYRCKEGYVTPNGESSGTITCLQNGWSAQPSCIKYCDRPVFENAGTENNSTWFKLNDKLEYKCHAGYENKYKHSKGSTTCSFDGWSEIPTCYERECSIPLLEKNLTVNPKKEKYKVGDFLKFSCRPGYRVGPDSVQCYHFGWSPRFPTCKGQVGSCDQPPELLNGEVKGTKKEEYGHGDVVEYDCKPRFLLKGPNKIQCVDGNWTSLPICVEEKRTCGDIPELEHGSAQFSLPPYHHGDSVELTCIENFTMIGHGSISCISGRWSQLPQCVATDQLEKCKAPKAKDKEAIQPNRNEFNHNVSVSYKCRGKQEYKHSICINGRWDPEPTCTNKGSCPPPPQIPNAQEMQTTVKYWDGEKVSVLCQDNYLIQNTEEMVCKNGRWQSLPRCIAKIPCSEPPEIDHGRIILPRSSEERRETDFSRRHEHGITLNYVCDDGFMMAEDHGVTCHMGKWSSPPRCVGLPCGPPPSIPHGIVSHGLDSYQYGEEVTYSCAEGFGVSGQAFMKCVGGTWSQPPACIRTDCDSLPRFENAILIEEEKDSYRSGEQVTFKCAPSYQMNGSNIVTCVNRTWIGEVVCKDTSCGEPPHVENATILTRPMARYPSNERVRYECNKPFELFGEVEVMCQNGIWTEPPKCKDSTGKCGPPPPIDNGDITSFPLSVYAPLSSVEYQCQSLYQLQGNKKITCRNGEWSEPPKCLHACVISEEIIKRHNITYRWIRDQKLYSQSGEFVEFACKYGYEATDSSPPFRTRCIDGHIDYPSCSRKRYWSFG</sequence>
<feature type="disulfide bond" evidence="15">
    <location>
        <begin position="114"/>
        <end position="141"/>
    </location>
</feature>
<keyword evidence="11" id="KW-0325">Glycoprotein</keyword>
<feature type="disulfide bond" evidence="15">
    <location>
        <begin position="1114"/>
        <end position="1157"/>
    </location>
</feature>
<dbReference type="PANTHER" id="PTHR45785">
    <property type="entry name" value="COMPLEMENT FACTOR H-RELATED"/>
    <property type="match status" value="1"/>
</dbReference>
<dbReference type="SUPFAM" id="SSF57535">
    <property type="entry name" value="Complement control module/SCR domain"/>
    <property type="match status" value="18"/>
</dbReference>
<dbReference type="KEGG" id="cge:100765974"/>
<keyword evidence="5 15" id="KW-0768">Sushi</keyword>
<dbReference type="InterPro" id="IPR035976">
    <property type="entry name" value="Sushi/SCR/CCP_sf"/>
</dbReference>
<dbReference type="GO" id="GO:0008201">
    <property type="term" value="F:heparin binding"/>
    <property type="evidence" value="ECO:0007669"/>
    <property type="project" value="UniProtKB-ARBA"/>
</dbReference>
<dbReference type="Proteomes" id="UP001108280">
    <property type="component" value="Chromosome 5"/>
</dbReference>
<feature type="signal peptide" evidence="16">
    <location>
        <begin position="1"/>
        <end position="18"/>
    </location>
</feature>
<accession>A0A9J7G2X1</accession>
<evidence type="ECO:0000256" key="7">
    <source>
        <dbReference type="ARBA" id="ARBA00022737"/>
    </source>
</evidence>
<keyword evidence="10" id="KW-0179">Complement alternate pathway</keyword>
<dbReference type="FunFam" id="2.10.70.10:FF:000130">
    <property type="entry name" value="Complement factor H"/>
    <property type="match status" value="1"/>
</dbReference>
<dbReference type="GeneID" id="100765974"/>
<dbReference type="OrthoDB" id="10051774at2759"/>
<feature type="domain" description="Sushi" evidence="17">
    <location>
        <begin position="750"/>
        <end position="804"/>
    </location>
</feature>